<comment type="catalytic activity">
    <reaction evidence="11">
        <text>N(6)-dimethylallyladenosine(37) in tRNA + (sulfur carrier)-SH + AH2 + S-adenosyl-L-methionine = 2-thio-N(6)-dimethylallyladenosine(37) in tRNA + (sulfur carrier)-H + 5'-deoxyadenosine + L-methionine + A + H(+)</text>
        <dbReference type="Rhea" id="RHEA:36339"/>
        <dbReference type="Rhea" id="RHEA-COMP:10375"/>
        <dbReference type="Rhea" id="RHEA-COMP:10377"/>
        <dbReference type="Rhea" id="RHEA-COMP:14737"/>
        <dbReference type="Rhea" id="RHEA-COMP:14739"/>
        <dbReference type="ChEBI" id="CHEBI:13193"/>
        <dbReference type="ChEBI" id="CHEBI:15378"/>
        <dbReference type="ChEBI" id="CHEBI:17319"/>
        <dbReference type="ChEBI" id="CHEBI:17499"/>
        <dbReference type="ChEBI" id="CHEBI:29917"/>
        <dbReference type="ChEBI" id="CHEBI:57844"/>
        <dbReference type="ChEBI" id="CHEBI:59789"/>
        <dbReference type="ChEBI" id="CHEBI:64428"/>
        <dbReference type="ChEBI" id="CHEBI:74415"/>
        <dbReference type="ChEBI" id="CHEBI:74416"/>
    </reaction>
    <physiologicalReaction direction="left-to-right" evidence="11">
        <dbReference type="Rhea" id="RHEA:36340"/>
    </physiologicalReaction>
</comment>
<keyword evidence="7 14" id="KW-0479">Metal-binding</keyword>
<evidence type="ECO:0000256" key="2">
    <source>
        <dbReference type="ARBA" id="ARBA00022485"/>
    </source>
</evidence>
<feature type="binding site" evidence="14">
    <location>
        <position position="163"/>
    </location>
    <ligand>
        <name>[4Fe-4S] cluster</name>
        <dbReference type="ChEBI" id="CHEBI:49883"/>
        <label>2</label>
        <note>4Fe-4S-S-AdoMet</note>
    </ligand>
</feature>
<dbReference type="PROSITE" id="PS50926">
    <property type="entry name" value="TRAM"/>
    <property type="match status" value="1"/>
</dbReference>
<evidence type="ECO:0000259" key="15">
    <source>
        <dbReference type="PROSITE" id="PS50926"/>
    </source>
</evidence>
<dbReference type="PROSITE" id="PS51449">
    <property type="entry name" value="MTTASE_N"/>
    <property type="match status" value="1"/>
</dbReference>
<dbReference type="SFLD" id="SFLDG01082">
    <property type="entry name" value="B12-binding_domain_containing"/>
    <property type="match status" value="1"/>
</dbReference>
<accession>A0A1H5TW34</accession>
<dbReference type="SFLD" id="SFLDS00029">
    <property type="entry name" value="Radical_SAM"/>
    <property type="match status" value="1"/>
</dbReference>
<feature type="binding site" evidence="14">
    <location>
        <position position="166"/>
    </location>
    <ligand>
        <name>[4Fe-4S] cluster</name>
        <dbReference type="ChEBI" id="CHEBI:49883"/>
        <label>2</label>
        <note>4Fe-4S-S-AdoMet</note>
    </ligand>
</feature>
<dbReference type="NCBIfam" id="TIGR01574">
    <property type="entry name" value="miaB-methiolase"/>
    <property type="match status" value="1"/>
</dbReference>
<feature type="binding site" evidence="14">
    <location>
        <position position="14"/>
    </location>
    <ligand>
        <name>[4Fe-4S] cluster</name>
        <dbReference type="ChEBI" id="CHEBI:49883"/>
        <label>1</label>
    </ligand>
</feature>
<evidence type="ECO:0000256" key="8">
    <source>
        <dbReference type="ARBA" id="ARBA00023004"/>
    </source>
</evidence>
<dbReference type="InterPro" id="IPR020612">
    <property type="entry name" value="Methylthiotransferase_CS"/>
</dbReference>
<evidence type="ECO:0000256" key="7">
    <source>
        <dbReference type="ARBA" id="ARBA00022723"/>
    </source>
</evidence>
<proteinExistence type="inferred from homology"/>
<dbReference type="SFLD" id="SFLDF00273">
    <property type="entry name" value="(dimethylallyl)adenosine_tRNA"/>
    <property type="match status" value="1"/>
</dbReference>
<dbReference type="GO" id="GO:0035597">
    <property type="term" value="F:tRNA-2-methylthio-N(6)-dimethylallyladenosine(37) synthase activity"/>
    <property type="evidence" value="ECO:0007669"/>
    <property type="project" value="UniProtKB-EC"/>
</dbReference>
<dbReference type="FunFam" id="3.40.50.12160:FF:000001">
    <property type="entry name" value="tRNA-2-methylthio-N(6)-dimethylallyladenosine synthase"/>
    <property type="match status" value="1"/>
</dbReference>
<comment type="catalytic activity">
    <reaction evidence="13">
        <text>N(6)-dimethylallyladenosine(37) in tRNA + (sulfur carrier)-SH + AH2 + 2 S-adenosyl-L-methionine = 2-methylsulfanyl-N(6)-dimethylallyladenosine(37) in tRNA + (sulfur carrier)-H + 5'-deoxyadenosine + L-methionine + A + S-adenosyl-L-homocysteine + 2 H(+)</text>
        <dbReference type="Rhea" id="RHEA:37067"/>
        <dbReference type="Rhea" id="RHEA-COMP:10375"/>
        <dbReference type="Rhea" id="RHEA-COMP:10376"/>
        <dbReference type="Rhea" id="RHEA-COMP:14737"/>
        <dbReference type="Rhea" id="RHEA-COMP:14739"/>
        <dbReference type="ChEBI" id="CHEBI:13193"/>
        <dbReference type="ChEBI" id="CHEBI:15378"/>
        <dbReference type="ChEBI" id="CHEBI:17319"/>
        <dbReference type="ChEBI" id="CHEBI:17499"/>
        <dbReference type="ChEBI" id="CHEBI:29917"/>
        <dbReference type="ChEBI" id="CHEBI:57844"/>
        <dbReference type="ChEBI" id="CHEBI:57856"/>
        <dbReference type="ChEBI" id="CHEBI:59789"/>
        <dbReference type="ChEBI" id="CHEBI:64428"/>
        <dbReference type="ChEBI" id="CHEBI:74415"/>
        <dbReference type="ChEBI" id="CHEBI:74417"/>
        <dbReference type="EC" id="2.8.4.3"/>
    </reaction>
    <physiologicalReaction direction="left-to-right" evidence="13">
        <dbReference type="Rhea" id="RHEA:37068"/>
    </physiologicalReaction>
</comment>
<evidence type="ECO:0000259" key="17">
    <source>
        <dbReference type="PROSITE" id="PS51918"/>
    </source>
</evidence>
<evidence type="ECO:0000256" key="13">
    <source>
        <dbReference type="ARBA" id="ARBA00052587"/>
    </source>
</evidence>
<keyword evidence="4 14" id="KW-0808">Transferase</keyword>
<dbReference type="SFLD" id="SFLDG01061">
    <property type="entry name" value="methylthiotransferase"/>
    <property type="match status" value="1"/>
</dbReference>
<comment type="catalytic activity">
    <reaction evidence="12">
        <text>2-thio-N(6)-dimethylallyladenosine(37) in tRNA + S-adenosyl-L-methionine = 2-methylsulfanyl-N(6)-dimethylallyladenosine(37) in tRNA + S-adenosyl-L-homocysteine + H(+)</text>
        <dbReference type="Rhea" id="RHEA:37063"/>
        <dbReference type="Rhea" id="RHEA-COMP:10376"/>
        <dbReference type="Rhea" id="RHEA-COMP:10377"/>
        <dbReference type="ChEBI" id="CHEBI:15378"/>
        <dbReference type="ChEBI" id="CHEBI:57856"/>
        <dbReference type="ChEBI" id="CHEBI:59789"/>
        <dbReference type="ChEBI" id="CHEBI:74416"/>
        <dbReference type="ChEBI" id="CHEBI:74417"/>
    </reaction>
    <physiologicalReaction direction="left-to-right" evidence="12">
        <dbReference type="Rhea" id="RHEA:37064"/>
    </physiologicalReaction>
</comment>
<organism evidence="18 19">
    <name type="scientific">Jhaorihella thermophila</name>
    <dbReference type="NCBI Taxonomy" id="488547"/>
    <lineage>
        <taxon>Bacteria</taxon>
        <taxon>Pseudomonadati</taxon>
        <taxon>Pseudomonadota</taxon>
        <taxon>Alphaproteobacteria</taxon>
        <taxon>Rhodobacterales</taxon>
        <taxon>Paracoccaceae</taxon>
        <taxon>Jhaorihella</taxon>
    </lineage>
</organism>
<dbReference type="NCBIfam" id="TIGR00089">
    <property type="entry name" value="MiaB/RimO family radical SAM methylthiotransferase"/>
    <property type="match status" value="1"/>
</dbReference>
<evidence type="ECO:0000256" key="10">
    <source>
        <dbReference type="ARBA" id="ARBA00033765"/>
    </source>
</evidence>
<dbReference type="GO" id="GO:0005829">
    <property type="term" value="C:cytosol"/>
    <property type="evidence" value="ECO:0007669"/>
    <property type="project" value="TreeGrafter"/>
</dbReference>
<evidence type="ECO:0000256" key="4">
    <source>
        <dbReference type="ARBA" id="ARBA00022679"/>
    </source>
</evidence>
<dbReference type="RefSeq" id="WP_104007012.1">
    <property type="nucleotide sequence ID" value="NZ_FNVD01000003.1"/>
</dbReference>
<keyword evidence="2 14" id="KW-0004">4Fe-4S</keyword>
<keyword evidence="6 14" id="KW-0819">tRNA processing</keyword>
<gene>
    <name evidence="14" type="primary">miaB</name>
    <name evidence="18" type="ORF">SAMN05421751_10320</name>
</gene>
<dbReference type="EMBL" id="FNVD01000003">
    <property type="protein sequence ID" value="SEF66187.1"/>
    <property type="molecule type" value="Genomic_DNA"/>
</dbReference>
<feature type="binding site" evidence="14">
    <location>
        <position position="159"/>
    </location>
    <ligand>
        <name>[4Fe-4S] cluster</name>
        <dbReference type="ChEBI" id="CHEBI:49883"/>
        <label>2</label>
        <note>4Fe-4S-S-AdoMet</note>
    </ligand>
</feature>
<comment type="cofactor">
    <cofactor evidence="14">
        <name>[4Fe-4S] cluster</name>
        <dbReference type="ChEBI" id="CHEBI:49883"/>
    </cofactor>
    <text evidence="14">Binds 2 [4Fe-4S] clusters. One cluster is coordinated with 3 cysteines and an exchangeable S-adenosyl-L-methionine.</text>
</comment>
<dbReference type="InterPro" id="IPR023404">
    <property type="entry name" value="rSAM_horseshoe"/>
</dbReference>
<dbReference type="OrthoDB" id="9805215at2"/>
<dbReference type="PANTHER" id="PTHR43020:SF2">
    <property type="entry name" value="MITOCHONDRIAL TRNA METHYLTHIOTRANSFERASE CDK5RAP1"/>
    <property type="match status" value="1"/>
</dbReference>
<keyword evidence="3 14" id="KW-0963">Cytoplasm</keyword>
<evidence type="ECO:0000256" key="11">
    <source>
        <dbReference type="ARBA" id="ARBA00050926"/>
    </source>
</evidence>
<keyword evidence="19" id="KW-1185">Reference proteome</keyword>
<evidence type="ECO:0000256" key="3">
    <source>
        <dbReference type="ARBA" id="ARBA00022490"/>
    </source>
</evidence>
<evidence type="ECO:0000259" key="16">
    <source>
        <dbReference type="PROSITE" id="PS51449"/>
    </source>
</evidence>
<dbReference type="InterPro" id="IPR006638">
    <property type="entry name" value="Elp3/MiaA/NifB-like_rSAM"/>
</dbReference>
<feature type="domain" description="MTTase N-terminal" evidence="16">
    <location>
        <begin position="5"/>
        <end position="121"/>
    </location>
</feature>
<protein>
    <recommendedName>
        <fullName evidence="10 14">tRNA-2-methylthio-N(6)-dimethylallyladenosine synthase</fullName>
        <ecNumber evidence="10 14">2.8.4.3</ecNumber>
    </recommendedName>
    <alternativeName>
        <fullName evidence="14">(Dimethylallyl)adenosine tRNA methylthiotransferase MiaB</fullName>
    </alternativeName>
    <alternativeName>
        <fullName evidence="14">tRNA-i(6)A37 methylthiotransferase</fullName>
    </alternativeName>
</protein>
<dbReference type="GO" id="GO:0046872">
    <property type="term" value="F:metal ion binding"/>
    <property type="evidence" value="ECO:0007669"/>
    <property type="project" value="UniProtKB-KW"/>
</dbReference>
<sequence>MTTPKKLFIKTYGCQMNVYDSERMAEALGGKGYVPTDRPEEADMILLNTCHIREKAAEKVYSELGRFKGLKAERPDLKIGVAGCVAQAEGEEIMRRQPLVDLVVGPQSYHRLPELEERARTGEKALDTDFPEEDKFDVLKDRPKAQRGPTAFLTVQEGCDKFCAFCVVPYTRGAEVSRPVDRVLAEARDLVDRGVREITLLGQNVNAYHGVGPDGGDWSLARLIWALNDVDGLERIRFTTSHPNDMTDDLIEAHGQCEKLMPYLHLPVQSGSDRILKRMNRSHTAESYLRLVERIRAARPDILMSGDFIVGFPEETEEDFQATLDLIEEVKYGYAYSFKYSPRPGTPAAERAQVPADVADERLQRLQALITRQQREAQEAMVGREVGVLFERPGRKPGQMVGKSDHLHAVHVEAEGIRPGDLARVRIVASGANSLAGEIIG</sequence>
<dbReference type="Gene3D" id="3.40.50.12160">
    <property type="entry name" value="Methylthiotransferase, N-terminal domain"/>
    <property type="match status" value="1"/>
</dbReference>
<feature type="domain" description="Radical SAM core" evidence="17">
    <location>
        <begin position="145"/>
        <end position="376"/>
    </location>
</feature>
<evidence type="ECO:0000256" key="14">
    <source>
        <dbReference type="HAMAP-Rule" id="MF_01864"/>
    </source>
</evidence>
<evidence type="ECO:0000256" key="5">
    <source>
        <dbReference type="ARBA" id="ARBA00022691"/>
    </source>
</evidence>
<feature type="binding site" evidence="14">
    <location>
        <position position="84"/>
    </location>
    <ligand>
        <name>[4Fe-4S] cluster</name>
        <dbReference type="ChEBI" id="CHEBI:49883"/>
        <label>1</label>
    </ligand>
</feature>
<keyword evidence="8 14" id="KW-0408">Iron</keyword>
<dbReference type="InterPro" id="IPR007197">
    <property type="entry name" value="rSAM"/>
</dbReference>
<dbReference type="Gene3D" id="3.80.30.20">
    <property type="entry name" value="tm_1862 like domain"/>
    <property type="match status" value="1"/>
</dbReference>
<comment type="function">
    <text evidence="1 14">Catalyzes the methylthiolation of N6-(dimethylallyl)adenosine (i(6)A), leading to the formation of 2-methylthio-N6-(dimethylallyl)adenosine (ms(2)i(6)A) at position 37 in tRNAs that read codons beginning with uridine.</text>
</comment>
<comment type="subunit">
    <text evidence="14">Monomer.</text>
</comment>
<dbReference type="InterPro" id="IPR058240">
    <property type="entry name" value="rSAM_sf"/>
</dbReference>
<dbReference type="CDD" id="cd01335">
    <property type="entry name" value="Radical_SAM"/>
    <property type="match status" value="1"/>
</dbReference>
<dbReference type="AlphaFoldDB" id="A0A1H5TW34"/>
<dbReference type="HAMAP" id="MF_01864">
    <property type="entry name" value="tRNA_metthiotr_MiaB"/>
    <property type="match status" value="1"/>
</dbReference>
<dbReference type="FunFam" id="3.80.30.20:FF:000001">
    <property type="entry name" value="tRNA-2-methylthio-N(6)-dimethylallyladenosine synthase 2"/>
    <property type="match status" value="1"/>
</dbReference>
<evidence type="ECO:0000313" key="18">
    <source>
        <dbReference type="EMBL" id="SEF66187.1"/>
    </source>
</evidence>
<evidence type="ECO:0000313" key="19">
    <source>
        <dbReference type="Proteomes" id="UP000236742"/>
    </source>
</evidence>
<dbReference type="PROSITE" id="PS51918">
    <property type="entry name" value="RADICAL_SAM"/>
    <property type="match status" value="1"/>
</dbReference>
<dbReference type="Pfam" id="PF01938">
    <property type="entry name" value="TRAM"/>
    <property type="match status" value="1"/>
</dbReference>
<reference evidence="18 19" key="1">
    <citation type="submission" date="2016-10" db="EMBL/GenBank/DDBJ databases">
        <authorList>
            <person name="de Groot N.N."/>
        </authorList>
    </citation>
    <scope>NUCLEOTIDE SEQUENCE [LARGE SCALE GENOMIC DNA]</scope>
    <source>
        <strain evidence="18 19">DSM 23413</strain>
    </source>
</reference>
<feature type="domain" description="TRAM" evidence="15">
    <location>
        <begin position="379"/>
        <end position="441"/>
    </location>
</feature>
<dbReference type="GO" id="GO:0051539">
    <property type="term" value="F:4 iron, 4 sulfur cluster binding"/>
    <property type="evidence" value="ECO:0007669"/>
    <property type="project" value="UniProtKB-UniRule"/>
</dbReference>
<comment type="subcellular location">
    <subcellularLocation>
        <location evidence="14">Cytoplasm</location>
    </subcellularLocation>
</comment>
<evidence type="ECO:0000256" key="9">
    <source>
        <dbReference type="ARBA" id="ARBA00023014"/>
    </source>
</evidence>
<dbReference type="Proteomes" id="UP000236742">
    <property type="component" value="Unassembled WGS sequence"/>
</dbReference>
<dbReference type="PANTHER" id="PTHR43020">
    <property type="entry name" value="CDK5 REGULATORY SUBUNIT-ASSOCIATED PROTEIN 1"/>
    <property type="match status" value="1"/>
</dbReference>
<dbReference type="PROSITE" id="PS01278">
    <property type="entry name" value="MTTASE_RADICAL"/>
    <property type="match status" value="1"/>
</dbReference>
<keyword evidence="5 14" id="KW-0949">S-adenosyl-L-methionine</keyword>
<name>A0A1H5TW34_9RHOB</name>
<keyword evidence="9 14" id="KW-0411">Iron-sulfur</keyword>
<dbReference type="Pfam" id="PF04055">
    <property type="entry name" value="Radical_SAM"/>
    <property type="match status" value="1"/>
</dbReference>
<evidence type="ECO:0000256" key="12">
    <source>
        <dbReference type="ARBA" id="ARBA00052380"/>
    </source>
</evidence>
<dbReference type="Pfam" id="PF00919">
    <property type="entry name" value="UPF0004"/>
    <property type="match status" value="1"/>
</dbReference>
<dbReference type="InterPro" id="IPR038135">
    <property type="entry name" value="Methylthiotransferase_N_sf"/>
</dbReference>
<evidence type="ECO:0000256" key="6">
    <source>
        <dbReference type="ARBA" id="ARBA00022694"/>
    </source>
</evidence>
<dbReference type="InterPro" id="IPR002792">
    <property type="entry name" value="TRAM_dom"/>
</dbReference>
<dbReference type="InterPro" id="IPR006463">
    <property type="entry name" value="MiaB_methiolase"/>
</dbReference>
<comment type="similarity">
    <text evidence="14">Belongs to the methylthiotransferase family. MiaB subfamily.</text>
</comment>
<dbReference type="InterPro" id="IPR005839">
    <property type="entry name" value="Methylthiotransferase"/>
</dbReference>
<dbReference type="InterPro" id="IPR013848">
    <property type="entry name" value="Methylthiotransferase_N"/>
</dbReference>
<dbReference type="SMART" id="SM00729">
    <property type="entry name" value="Elp3"/>
    <property type="match status" value="1"/>
</dbReference>
<evidence type="ECO:0000256" key="1">
    <source>
        <dbReference type="ARBA" id="ARBA00003234"/>
    </source>
</evidence>
<dbReference type="EC" id="2.8.4.3" evidence="10 14"/>
<feature type="binding site" evidence="14">
    <location>
        <position position="50"/>
    </location>
    <ligand>
        <name>[4Fe-4S] cluster</name>
        <dbReference type="ChEBI" id="CHEBI:49883"/>
        <label>1</label>
    </ligand>
</feature>
<dbReference type="SUPFAM" id="SSF102114">
    <property type="entry name" value="Radical SAM enzymes"/>
    <property type="match status" value="1"/>
</dbReference>